<dbReference type="InterPro" id="IPR045026">
    <property type="entry name" value="LIMYB"/>
</dbReference>
<feature type="compositionally biased region" description="Polar residues" evidence="1">
    <location>
        <begin position="206"/>
        <end position="216"/>
    </location>
</feature>
<feature type="region of interest" description="Disordered" evidence="1">
    <location>
        <begin position="494"/>
        <end position="538"/>
    </location>
</feature>
<name>A0AAP0P6N8_9MAGN</name>
<sequence length="631" mass="72171">MASQVNLSVKSGNKKPKQEIPRAKWTMYLSKILADLMVEQALVGNKQKKSFSKKAWRYMLEEFHRKTGLKWDKDQLKNRYGVLRRHYTIVKSLLELKDFTWDESRRMVVANDQVWDEYIKVHPDAEVIRANGCPIYRQLCIIFSDSKVNGNYENLNDLIDLERENSLLLTSPNVASMPIDSGGQSTFAQEDSSSSTEDDDDEPNEQTKFQTPTQPSSDHHKRKRALLVNDAMAKAILDVAATSKQRAAMVSQGSDRFSITNCIKALDEMQGVEDHIYYAALDLFEIANAREIFLCLKMEKRLIWLKSKCSPSSALKQITRAKLLKSDTQKLKQEIPRAKWTMYLSKILADLMAEQISIGNRQKNSFSKKAWRCICDEFHRKTGLKWEKDQLKNRHCVLRRHYNMVKSLLELPDFSWDESRRMVIATDEVWDQYIKEHPDAEAIRINGCPIYKQLCIIFSDVKPNESVDNFNDLIDVENESKLFIPSNATAMPLYSGGPSTFAQEDSSSSTEDDESIPNEPSKVKSPPQPSPGRHKKKRALVNDTMAKAILEMAASSKRRAAILTQGSDSFSISNCVKALDEMQNVEDYIYYAALDLFESPNARETFMSLKVEKRAMWLKNKCNTAFASSIV</sequence>
<evidence type="ECO:0000256" key="1">
    <source>
        <dbReference type="SAM" id="MobiDB-lite"/>
    </source>
</evidence>
<organism evidence="3 4">
    <name type="scientific">Stephania japonica</name>
    <dbReference type="NCBI Taxonomy" id="461633"/>
    <lineage>
        <taxon>Eukaryota</taxon>
        <taxon>Viridiplantae</taxon>
        <taxon>Streptophyta</taxon>
        <taxon>Embryophyta</taxon>
        <taxon>Tracheophyta</taxon>
        <taxon>Spermatophyta</taxon>
        <taxon>Magnoliopsida</taxon>
        <taxon>Ranunculales</taxon>
        <taxon>Menispermaceae</taxon>
        <taxon>Menispermoideae</taxon>
        <taxon>Cissampelideae</taxon>
        <taxon>Stephania</taxon>
    </lineage>
</organism>
<gene>
    <name evidence="3" type="ORF">Sjap_009933</name>
</gene>
<evidence type="ECO:0000313" key="3">
    <source>
        <dbReference type="EMBL" id="KAK9129446.1"/>
    </source>
</evidence>
<evidence type="ECO:0000313" key="4">
    <source>
        <dbReference type="Proteomes" id="UP001417504"/>
    </source>
</evidence>
<comment type="caution">
    <text evidence="3">The sequence shown here is derived from an EMBL/GenBank/DDBJ whole genome shotgun (WGS) entry which is preliminary data.</text>
</comment>
<dbReference type="Pfam" id="PF12776">
    <property type="entry name" value="Myb_DNA-bind_3"/>
    <property type="match status" value="2"/>
</dbReference>
<dbReference type="PANTHER" id="PTHR47584">
    <property type="match status" value="1"/>
</dbReference>
<accession>A0AAP0P6N8</accession>
<dbReference type="AlphaFoldDB" id="A0AAP0P6N8"/>
<feature type="domain" description="Myb/SANT-like" evidence="2">
    <location>
        <begin position="339"/>
        <end position="433"/>
    </location>
</feature>
<dbReference type="Proteomes" id="UP001417504">
    <property type="component" value="Unassembled WGS sequence"/>
</dbReference>
<feature type="region of interest" description="Disordered" evidence="1">
    <location>
        <begin position="173"/>
        <end position="222"/>
    </location>
</feature>
<evidence type="ECO:0000259" key="2">
    <source>
        <dbReference type="Pfam" id="PF12776"/>
    </source>
</evidence>
<dbReference type="PANTHER" id="PTHR47584:SF9">
    <property type="entry name" value="L10-INTERACTING MYB DOMAIN-CONTAINING PROTEIN-LIKE"/>
    <property type="match status" value="1"/>
</dbReference>
<protein>
    <recommendedName>
        <fullName evidence="2">Myb/SANT-like domain-containing protein</fullName>
    </recommendedName>
</protein>
<proteinExistence type="predicted"/>
<keyword evidence="4" id="KW-1185">Reference proteome</keyword>
<feature type="domain" description="Myb/SANT-like" evidence="2">
    <location>
        <begin position="24"/>
        <end position="118"/>
    </location>
</feature>
<dbReference type="EMBL" id="JBBNAE010000004">
    <property type="protein sequence ID" value="KAK9129446.1"/>
    <property type="molecule type" value="Genomic_DNA"/>
</dbReference>
<reference evidence="3 4" key="1">
    <citation type="submission" date="2024-01" db="EMBL/GenBank/DDBJ databases">
        <title>Genome assemblies of Stephania.</title>
        <authorList>
            <person name="Yang L."/>
        </authorList>
    </citation>
    <scope>NUCLEOTIDE SEQUENCE [LARGE SCALE GENOMIC DNA]</scope>
    <source>
        <strain evidence="3">QJT</strain>
        <tissue evidence="3">Leaf</tissue>
    </source>
</reference>
<dbReference type="InterPro" id="IPR024752">
    <property type="entry name" value="Myb/SANT-like_dom"/>
</dbReference>